<evidence type="ECO:0000313" key="6">
    <source>
        <dbReference type="EMBL" id="KAF5356450.1"/>
    </source>
</evidence>
<dbReference type="InterPro" id="IPR009081">
    <property type="entry name" value="PP-bd_ACP"/>
</dbReference>
<dbReference type="PROSITE" id="PS00012">
    <property type="entry name" value="PHOSPHOPANTETHEINE"/>
    <property type="match status" value="1"/>
</dbReference>
<dbReference type="SUPFAM" id="SSF52777">
    <property type="entry name" value="CoA-dependent acyltransferases"/>
    <property type="match status" value="2"/>
</dbReference>
<dbReference type="Gene3D" id="3.30.559.10">
    <property type="entry name" value="Chloramphenicol acetyltransferase-like domain"/>
    <property type="match status" value="1"/>
</dbReference>
<keyword evidence="1" id="KW-0596">Phosphopantetheine</keyword>
<organism evidence="6 7">
    <name type="scientific">Tetrapyrgos nigripes</name>
    <dbReference type="NCBI Taxonomy" id="182062"/>
    <lineage>
        <taxon>Eukaryota</taxon>
        <taxon>Fungi</taxon>
        <taxon>Dikarya</taxon>
        <taxon>Basidiomycota</taxon>
        <taxon>Agaricomycotina</taxon>
        <taxon>Agaricomycetes</taxon>
        <taxon>Agaricomycetidae</taxon>
        <taxon>Agaricales</taxon>
        <taxon>Marasmiineae</taxon>
        <taxon>Marasmiaceae</taxon>
        <taxon>Tetrapyrgos</taxon>
    </lineage>
</organism>
<dbReference type="InterPro" id="IPR029063">
    <property type="entry name" value="SAM-dependent_MTases_sf"/>
</dbReference>
<evidence type="ECO:0000256" key="4">
    <source>
        <dbReference type="ARBA" id="ARBA00023268"/>
    </source>
</evidence>
<dbReference type="GO" id="GO:0005737">
    <property type="term" value="C:cytoplasm"/>
    <property type="evidence" value="ECO:0007669"/>
    <property type="project" value="TreeGrafter"/>
</dbReference>
<dbReference type="InterPro" id="IPR006162">
    <property type="entry name" value="Ppantetheine_attach_site"/>
</dbReference>
<dbReference type="SMART" id="SM00823">
    <property type="entry name" value="PKS_PP"/>
    <property type="match status" value="2"/>
</dbReference>
<accession>A0A8H5LER0</accession>
<dbReference type="SUPFAM" id="SSF56801">
    <property type="entry name" value="Acetyl-CoA synthetase-like"/>
    <property type="match status" value="1"/>
</dbReference>
<dbReference type="InterPro" id="IPR020845">
    <property type="entry name" value="AMP-binding_CS"/>
</dbReference>
<dbReference type="SUPFAM" id="SSF53474">
    <property type="entry name" value="alpha/beta-Hydrolases"/>
    <property type="match status" value="1"/>
</dbReference>
<protein>
    <recommendedName>
        <fullName evidence="5">Carrier domain-containing protein</fullName>
    </recommendedName>
</protein>
<dbReference type="InterPro" id="IPR041698">
    <property type="entry name" value="Methyltransf_25"/>
</dbReference>
<dbReference type="Gene3D" id="2.30.38.10">
    <property type="entry name" value="Luciferase, Domain 3"/>
    <property type="match status" value="1"/>
</dbReference>
<dbReference type="InterPro" id="IPR036736">
    <property type="entry name" value="ACP-like_sf"/>
</dbReference>
<dbReference type="PROSITE" id="PS00455">
    <property type="entry name" value="AMP_BINDING"/>
    <property type="match status" value="1"/>
</dbReference>
<dbReference type="Gene3D" id="3.30.559.30">
    <property type="entry name" value="Nonribosomal peptide synthetase, condensation domain"/>
    <property type="match status" value="1"/>
</dbReference>
<dbReference type="Gene3D" id="3.40.50.150">
    <property type="entry name" value="Vaccinia Virus protein VP39"/>
    <property type="match status" value="1"/>
</dbReference>
<dbReference type="GO" id="GO:0043041">
    <property type="term" value="P:amino acid activation for nonribosomal peptide biosynthetic process"/>
    <property type="evidence" value="ECO:0007669"/>
    <property type="project" value="TreeGrafter"/>
</dbReference>
<reference evidence="6 7" key="1">
    <citation type="journal article" date="2020" name="ISME J.">
        <title>Uncovering the hidden diversity of litter-decomposition mechanisms in mushroom-forming fungi.</title>
        <authorList>
            <person name="Floudas D."/>
            <person name="Bentzer J."/>
            <person name="Ahren D."/>
            <person name="Johansson T."/>
            <person name="Persson P."/>
            <person name="Tunlid A."/>
        </authorList>
    </citation>
    <scope>NUCLEOTIDE SEQUENCE [LARGE SCALE GENOMIC DNA]</scope>
    <source>
        <strain evidence="6 7">CBS 291.85</strain>
    </source>
</reference>
<dbReference type="CDD" id="cd02440">
    <property type="entry name" value="AdoMet_MTases"/>
    <property type="match status" value="1"/>
</dbReference>
<dbReference type="GO" id="GO:0044550">
    <property type="term" value="P:secondary metabolite biosynthetic process"/>
    <property type="evidence" value="ECO:0007669"/>
    <property type="project" value="TreeGrafter"/>
</dbReference>
<dbReference type="EMBL" id="JAACJM010000055">
    <property type="protein sequence ID" value="KAF5356450.1"/>
    <property type="molecule type" value="Genomic_DNA"/>
</dbReference>
<dbReference type="InterPro" id="IPR000873">
    <property type="entry name" value="AMP-dep_synth/lig_dom"/>
</dbReference>
<keyword evidence="4" id="KW-0511">Multifunctional enzyme</keyword>
<evidence type="ECO:0000256" key="3">
    <source>
        <dbReference type="ARBA" id="ARBA00022598"/>
    </source>
</evidence>
<evidence type="ECO:0000256" key="2">
    <source>
        <dbReference type="ARBA" id="ARBA00022553"/>
    </source>
</evidence>
<evidence type="ECO:0000259" key="5">
    <source>
        <dbReference type="PROSITE" id="PS50075"/>
    </source>
</evidence>
<dbReference type="Proteomes" id="UP000559256">
    <property type="component" value="Unassembled WGS sequence"/>
</dbReference>
<dbReference type="Gene3D" id="3.30.300.30">
    <property type="match status" value="2"/>
</dbReference>
<keyword evidence="7" id="KW-1185">Reference proteome</keyword>
<dbReference type="PANTHER" id="PTHR45527">
    <property type="entry name" value="NONRIBOSOMAL PEPTIDE SYNTHETASE"/>
    <property type="match status" value="1"/>
</dbReference>
<dbReference type="SUPFAM" id="SSF53335">
    <property type="entry name" value="S-adenosyl-L-methionine-dependent methyltransferases"/>
    <property type="match status" value="1"/>
</dbReference>
<feature type="domain" description="Carrier" evidence="5">
    <location>
        <begin position="48"/>
        <end position="125"/>
    </location>
</feature>
<dbReference type="PROSITE" id="PS50075">
    <property type="entry name" value="CARRIER"/>
    <property type="match status" value="2"/>
</dbReference>
<dbReference type="GO" id="GO:0031177">
    <property type="term" value="F:phosphopantetheine binding"/>
    <property type="evidence" value="ECO:0007669"/>
    <property type="project" value="InterPro"/>
</dbReference>
<dbReference type="CDD" id="cd19531">
    <property type="entry name" value="LCL_NRPS-like"/>
    <property type="match status" value="1"/>
</dbReference>
<dbReference type="InterPro" id="IPR029058">
    <property type="entry name" value="AB_hydrolase_fold"/>
</dbReference>
<gene>
    <name evidence="6" type="ORF">D9758_009494</name>
</gene>
<dbReference type="InterPro" id="IPR023213">
    <property type="entry name" value="CAT-like_dom_sf"/>
</dbReference>
<dbReference type="Gene3D" id="1.10.1200.10">
    <property type="entry name" value="ACP-like"/>
    <property type="match status" value="1"/>
</dbReference>
<dbReference type="InterPro" id="IPR001031">
    <property type="entry name" value="Thioesterase"/>
</dbReference>
<comment type="caution">
    <text evidence="6">The sequence shown here is derived from an EMBL/GenBank/DDBJ whole genome shotgun (WGS) entry which is preliminary data.</text>
</comment>
<dbReference type="SUPFAM" id="SSF47336">
    <property type="entry name" value="ACP-like"/>
    <property type="match status" value="2"/>
</dbReference>
<name>A0A8H5LER0_9AGAR</name>
<evidence type="ECO:0000256" key="1">
    <source>
        <dbReference type="ARBA" id="ARBA00022450"/>
    </source>
</evidence>
<dbReference type="InterPro" id="IPR020806">
    <property type="entry name" value="PKS_PP-bd"/>
</dbReference>
<dbReference type="InterPro" id="IPR045851">
    <property type="entry name" value="AMP-bd_C_sf"/>
</dbReference>
<sequence>MIPSLIVHVPDFPLGTTGKVDRKLMSTIDFLNQRVTVTAKTDSQLPKHHDTPEESAILKIFSQALRISPSTLDRHNNFFEMGGHSLIAVQIVAAVRSHFGVLFTIKHFYNNATVAGVAASLSQCDSDADIPLKRLPDYQELFPASESQTRMWVEEQMNSGLSRNNVGFQRKLKGSLNLDALRNAFIALLSRHDALRTVLDMHEGDLVQRILSVDQCPPIAVLDYQLSSQCTPSELYEAEERARSFLMDEHAHPFDLGKDIPTRIAIVRVCPDLHFVSMIVHHVSSDGWSEGLIDQDLAILYNSFLTGVEPALDPLPFCYCDYSVWRKQKIQDSSLTAQLEYWTKQLEGARPLELFTDYQRPLKLSGRAAEHSFKIEAALVKSMRSLAAVNQTSLYVVLLAAFHATVYRLTGQEDGMIGMVNANRPRAELERIVGFFVNTHAIRLSVDPDTSFNEMIMQTSRVTVEALQHSEVPFDQVVARLAPQRDLSRNPLAQLMFVLQDFSGVVDQKHSHTLHGITTEEIRNATVRLDLSIHLFTNGNELHGYLMYQSDLFSSSTIQTVCDVFLRVIKTATQYPSSRLSTLPIIRAHDFEALSLKNADKKMAASQVSIGDRFREVAGQYSNSVAVVDGSSFLTYAMLDEQSDRLASWLVSRRLPSESIVGVHMHRSSLLAITYTGCLKAGLAYMPMDKALPLDRMRLMVQQAACRLVLTSEECDLGDDILTINLHEDKVMLSTPIVPLPAVSVHDLCNFMFTSGSTGVPKAVMVEHWGMLNLCAPETSNWPGRMKNALTTSIGFDPSGFQIFSTLLGGSELHCLPDCGIFDGEEYQNFIVDSGIERCGMTPSVLNVLLQSENDWLERSSLQHIMLGGEKLVPSDVAECIYIVDKDLAPVPAGVLGEIVVAGVNVARGYLNQLALTAERFVIPENSLLGDQRLYRTSDVGFWTSEGLLQFIGRKDTQLKVRGQRLEAGEVEAIIKHHSGVKSAAVVLIPTQIGDKLVAYIQLGADEEVREGGALSLWENQYNREDIYGELDDDVVGHDFARWVSMYTGEAIPVIEMEEWLDDAIAHIAPKSTDRVLELGVGTGKIAWNILERVTSFVGTDLSSVVVNFMSAQIARRGVSSRLSVFQAAAHEFDQTPKENPFTLAIINSVAQYFPSAGYFYQVIANILSVMPQGRIFIGDIRSYALVPYHDLERALSVLDDNSCIQDIRDTIQRYTDVQDEFLQSPAFFYDLRVRFPEIVHIEIEPKFMHHRNELSRYRYSATLHVGSPPVLVTSKDWIDCAMMESVATELRARLRNHDNAAFGAINIPVSDVQEVQKALELVKASNAPTSVQTLRQKLTDALATAEVTPGFVMQMAQEEGWNAILDFSSQQPIPSLCAIFTRITDVPVGKLVGDFPPLNSSESVPSYNVLAVKDAELVAGILSAVEKHLKDSLPAYMIPSPIIPVDELPLNRSGKLDRNMLASREYFEKYAGTSSSLPHVSGDLTNTERDVLAIFARALNRQADTIDIHEGLFNLGGHSLIATLIVAALRRELKTSLSMTNFFKHPTVKDTAAYIDTEEGRPSEGSMSLAETIGANATITVRNELSGPALFLFPETTGFASVYSSAFDYIPQKIVAFGDQNWGQDDTTKSITSTITSLIPAMRAVQPQGPYFLSGWSFGGYLALEAALQLEAVGESVGIVMMFDSSVNHYEREIGKERWYSELDPLLGITDKAHWLTQFRKCNRMVYEYDLRPGCFGGRVVLVKAERGRGGEEHLPSADPYNGWRKILPQVEVIGIDSVHRAMFDQTNGPEMGKIITGLLNEVEV</sequence>
<proteinExistence type="predicted"/>
<dbReference type="Pfam" id="PF00975">
    <property type="entry name" value="Thioesterase"/>
    <property type="match status" value="1"/>
</dbReference>
<dbReference type="Pfam" id="PF00668">
    <property type="entry name" value="Condensation"/>
    <property type="match status" value="1"/>
</dbReference>
<dbReference type="OrthoDB" id="408177at2759"/>
<dbReference type="GO" id="GO:0016874">
    <property type="term" value="F:ligase activity"/>
    <property type="evidence" value="ECO:0007669"/>
    <property type="project" value="UniProtKB-KW"/>
</dbReference>
<keyword evidence="2" id="KW-0597">Phosphoprotein</keyword>
<dbReference type="PANTHER" id="PTHR45527:SF1">
    <property type="entry name" value="FATTY ACID SYNTHASE"/>
    <property type="match status" value="1"/>
</dbReference>
<dbReference type="Gene3D" id="3.40.50.1820">
    <property type="entry name" value="alpha/beta hydrolase"/>
    <property type="match status" value="1"/>
</dbReference>
<dbReference type="Pfam" id="PF00501">
    <property type="entry name" value="AMP-binding"/>
    <property type="match status" value="1"/>
</dbReference>
<feature type="domain" description="Carrier" evidence="5">
    <location>
        <begin position="1483"/>
        <end position="1560"/>
    </location>
</feature>
<keyword evidence="3" id="KW-0436">Ligase</keyword>
<dbReference type="InterPro" id="IPR001242">
    <property type="entry name" value="Condensation_dom"/>
</dbReference>
<dbReference type="Gene3D" id="3.40.50.980">
    <property type="match status" value="2"/>
</dbReference>
<dbReference type="Pfam" id="PF00550">
    <property type="entry name" value="PP-binding"/>
    <property type="match status" value="2"/>
</dbReference>
<dbReference type="Pfam" id="PF13649">
    <property type="entry name" value="Methyltransf_25"/>
    <property type="match status" value="1"/>
</dbReference>
<evidence type="ECO:0000313" key="7">
    <source>
        <dbReference type="Proteomes" id="UP000559256"/>
    </source>
</evidence>